<dbReference type="OrthoDB" id="5397701at2759"/>
<evidence type="ECO:0000313" key="2">
    <source>
        <dbReference type="Proteomes" id="UP000245783"/>
    </source>
</evidence>
<gene>
    <name evidence="1" type="ORF">IE81DRAFT_323848</name>
</gene>
<dbReference type="PANTHER" id="PTHR37331">
    <property type="entry name" value="YALI0F11671P"/>
    <property type="match status" value="1"/>
</dbReference>
<dbReference type="STRING" id="1522189.A0A316W0E4"/>
<proteinExistence type="predicted"/>
<dbReference type="RefSeq" id="XP_025369191.1">
    <property type="nucleotide sequence ID" value="XM_025514068.1"/>
</dbReference>
<sequence length="223" mass="24532">MLSRSGLFQAGCLLRATSSRTSACLPDAWPKHAAHKRAQSTTSSPPFHDDVHANGIFYHALSSLGDRYALSYSSKVPSSAEQPSVLGILSLPSSAQITAQDGSRLAPSQLAQSHAEDFVTNPNFHIFLHRVLKLAALDDGMIQYEAFLRKSGFAHVADQREQLMPGRIPYPENILASIGFDNQELVGETYSPNEVHRIITKELGVMVLRPAWHARLMEELDKA</sequence>
<dbReference type="Proteomes" id="UP000245783">
    <property type="component" value="Unassembled WGS sequence"/>
</dbReference>
<organism evidence="1 2">
    <name type="scientific">Ceraceosorus guamensis</name>
    <dbReference type="NCBI Taxonomy" id="1522189"/>
    <lineage>
        <taxon>Eukaryota</taxon>
        <taxon>Fungi</taxon>
        <taxon>Dikarya</taxon>
        <taxon>Basidiomycota</taxon>
        <taxon>Ustilaginomycotina</taxon>
        <taxon>Exobasidiomycetes</taxon>
        <taxon>Ceraceosorales</taxon>
        <taxon>Ceraceosoraceae</taxon>
        <taxon>Ceraceosorus</taxon>
    </lineage>
</organism>
<protein>
    <submittedName>
        <fullName evidence="1">Uncharacterized protein</fullName>
    </submittedName>
</protein>
<dbReference type="AlphaFoldDB" id="A0A316W0E4"/>
<evidence type="ECO:0000313" key="1">
    <source>
        <dbReference type="EMBL" id="PWN42031.1"/>
    </source>
</evidence>
<dbReference type="InParanoid" id="A0A316W0E4"/>
<dbReference type="PANTHER" id="PTHR37331:SF1">
    <property type="entry name" value="YALI0F11671P"/>
    <property type="match status" value="1"/>
</dbReference>
<keyword evidence="2" id="KW-1185">Reference proteome</keyword>
<dbReference type="GeneID" id="37035938"/>
<dbReference type="EMBL" id="KZ819384">
    <property type="protein sequence ID" value="PWN42031.1"/>
    <property type="molecule type" value="Genomic_DNA"/>
</dbReference>
<name>A0A316W0E4_9BASI</name>
<reference evidence="1 2" key="1">
    <citation type="journal article" date="2018" name="Mol. Biol. Evol.">
        <title>Broad Genomic Sampling Reveals a Smut Pathogenic Ancestry of the Fungal Clade Ustilaginomycotina.</title>
        <authorList>
            <person name="Kijpornyongpan T."/>
            <person name="Mondo S.J."/>
            <person name="Barry K."/>
            <person name="Sandor L."/>
            <person name="Lee J."/>
            <person name="Lipzen A."/>
            <person name="Pangilinan J."/>
            <person name="LaButti K."/>
            <person name="Hainaut M."/>
            <person name="Henrissat B."/>
            <person name="Grigoriev I.V."/>
            <person name="Spatafora J.W."/>
            <person name="Aime M.C."/>
        </authorList>
    </citation>
    <scope>NUCLEOTIDE SEQUENCE [LARGE SCALE GENOMIC DNA]</scope>
    <source>
        <strain evidence="1 2">MCA 4658</strain>
    </source>
</reference>
<accession>A0A316W0E4</accession>